<keyword evidence="3 6" id="KW-0964">Secreted</keyword>
<comment type="subcellular location">
    <subcellularLocation>
        <location evidence="1 6">Secreted</location>
    </subcellularLocation>
</comment>
<proteinExistence type="inferred from homology"/>
<protein>
    <recommendedName>
        <fullName evidence="6">Beta-defensin</fullName>
    </recommendedName>
</protein>
<dbReference type="Proteomes" id="UP000515126">
    <property type="component" value="Chromosome 1"/>
</dbReference>
<evidence type="ECO:0000259" key="7">
    <source>
        <dbReference type="Pfam" id="PF13841"/>
    </source>
</evidence>
<evidence type="ECO:0000256" key="4">
    <source>
        <dbReference type="ARBA" id="ARBA00022729"/>
    </source>
</evidence>
<dbReference type="AlphaFoldDB" id="A0A6P5P9I3"/>
<feature type="chain" id="PRO_5028523727" description="Beta-defensin" evidence="6">
    <location>
        <begin position="21"/>
        <end position="85"/>
    </location>
</feature>
<dbReference type="CTD" id="245927"/>
<feature type="signal peptide" evidence="6">
    <location>
        <begin position="1"/>
        <end position="20"/>
    </location>
</feature>
<keyword evidence="4 6" id="KW-0732">Signal</keyword>
<comment type="function">
    <text evidence="6">Has antibacterial activity.</text>
</comment>
<keyword evidence="6" id="KW-0211">Defensin</keyword>
<dbReference type="PANTHER" id="PTHR39411:SF1">
    <property type="entry name" value="BETA-DEFENSIN 113"/>
    <property type="match status" value="1"/>
</dbReference>
<keyword evidence="6" id="KW-0929">Antimicrobial</keyword>
<accession>A0A6P5P9I3</accession>
<sequence length="85" mass="9866">MQSAMKMFGIILIVIFSVSCGPSAPQMKTRDVAERTHKCSLVRGTCKSECNNWEYKYNYCHTEPCCVVREYKRMEKLLTTPKYTT</sequence>
<dbReference type="GeneID" id="110290817"/>
<evidence type="ECO:0000313" key="8">
    <source>
        <dbReference type="Proteomes" id="UP000515126"/>
    </source>
</evidence>
<evidence type="ECO:0000256" key="1">
    <source>
        <dbReference type="ARBA" id="ARBA00004613"/>
    </source>
</evidence>
<dbReference type="PANTHER" id="PTHR39411">
    <property type="entry name" value="BETA-DEFENSIN 113"/>
    <property type="match status" value="1"/>
</dbReference>
<feature type="domain" description="Beta-defensin" evidence="7">
    <location>
        <begin position="38"/>
        <end position="66"/>
    </location>
</feature>
<evidence type="ECO:0000256" key="5">
    <source>
        <dbReference type="ARBA" id="ARBA00023157"/>
    </source>
</evidence>
<evidence type="ECO:0000256" key="6">
    <source>
        <dbReference type="RuleBase" id="RU231113"/>
    </source>
</evidence>
<dbReference type="KEGG" id="mcal:110290817"/>
<dbReference type="InterPro" id="IPR025933">
    <property type="entry name" value="Beta_defensin_dom"/>
</dbReference>
<dbReference type="GO" id="GO:0005576">
    <property type="term" value="C:extracellular region"/>
    <property type="evidence" value="ECO:0007669"/>
    <property type="project" value="UniProtKB-SubCell"/>
</dbReference>
<comment type="similarity">
    <text evidence="2 6">Belongs to the beta-defensin family.</text>
</comment>
<organism evidence="8 9">
    <name type="scientific">Mus caroli</name>
    <name type="common">Ryukyu mouse</name>
    <name type="synonym">Ricefield mouse</name>
    <dbReference type="NCBI Taxonomy" id="10089"/>
    <lineage>
        <taxon>Eukaryota</taxon>
        <taxon>Metazoa</taxon>
        <taxon>Chordata</taxon>
        <taxon>Craniata</taxon>
        <taxon>Vertebrata</taxon>
        <taxon>Euteleostomi</taxon>
        <taxon>Mammalia</taxon>
        <taxon>Eutheria</taxon>
        <taxon>Euarchontoglires</taxon>
        <taxon>Glires</taxon>
        <taxon>Rodentia</taxon>
        <taxon>Myomorpha</taxon>
        <taxon>Muroidea</taxon>
        <taxon>Muridae</taxon>
        <taxon>Murinae</taxon>
        <taxon>Mus</taxon>
        <taxon>Mus</taxon>
    </lineage>
</organism>
<dbReference type="PROSITE" id="PS51257">
    <property type="entry name" value="PROKAR_LIPOPROTEIN"/>
    <property type="match status" value="1"/>
</dbReference>
<keyword evidence="5" id="KW-1015">Disulfide bond</keyword>
<gene>
    <name evidence="9" type="primary">Defb113</name>
</gene>
<dbReference type="RefSeq" id="XP_021013655.1">
    <property type="nucleotide sequence ID" value="XM_021157996.1"/>
</dbReference>
<keyword evidence="8" id="KW-1185">Reference proteome</keyword>
<reference evidence="9" key="1">
    <citation type="submission" date="2025-08" db="UniProtKB">
        <authorList>
            <consortium name="RefSeq"/>
        </authorList>
    </citation>
    <scope>IDENTIFICATION</scope>
</reference>
<evidence type="ECO:0000256" key="2">
    <source>
        <dbReference type="ARBA" id="ARBA00007371"/>
    </source>
</evidence>
<dbReference type="Pfam" id="PF13841">
    <property type="entry name" value="Defensin_beta_2"/>
    <property type="match status" value="1"/>
</dbReference>
<name>A0A6P5P9I3_MUSCR</name>
<evidence type="ECO:0000256" key="3">
    <source>
        <dbReference type="ARBA" id="ARBA00022525"/>
    </source>
</evidence>
<keyword evidence="6" id="KW-0044">Antibiotic</keyword>
<dbReference type="GO" id="GO:0042742">
    <property type="term" value="P:defense response to bacterium"/>
    <property type="evidence" value="ECO:0007669"/>
    <property type="project" value="UniProtKB-UniRule"/>
</dbReference>
<dbReference type="GO" id="GO:0045087">
    <property type="term" value="P:innate immune response"/>
    <property type="evidence" value="ECO:0007669"/>
    <property type="project" value="InterPro"/>
</dbReference>
<evidence type="ECO:0000313" key="9">
    <source>
        <dbReference type="RefSeq" id="XP_021013655.1"/>
    </source>
</evidence>